<evidence type="ECO:0000256" key="6">
    <source>
        <dbReference type="ARBA" id="ARBA00022777"/>
    </source>
</evidence>
<keyword evidence="5" id="KW-0547">Nucleotide-binding</keyword>
<evidence type="ECO:0000256" key="9">
    <source>
        <dbReference type="SAM" id="MobiDB-lite"/>
    </source>
</evidence>
<reference evidence="12 13" key="1">
    <citation type="submission" date="2019-05" db="EMBL/GenBank/DDBJ databases">
        <title>We sequenced the genome of Paenibacillus hemerocallicola KCTC 33185 for further insight into its adaptation and study the phylogeny of Paenibacillus.</title>
        <authorList>
            <person name="Narsing Rao M.P."/>
        </authorList>
    </citation>
    <scope>NUCLEOTIDE SEQUENCE [LARGE SCALE GENOMIC DNA]</scope>
    <source>
        <strain evidence="12 13">KCTC 33185</strain>
    </source>
</reference>
<feature type="region of interest" description="Disordered" evidence="9">
    <location>
        <begin position="453"/>
        <end position="476"/>
    </location>
</feature>
<keyword evidence="7" id="KW-0067">ATP-binding</keyword>
<keyword evidence="3" id="KW-0597">Phosphoprotein</keyword>
<keyword evidence="6 12" id="KW-0418">Kinase</keyword>
<feature type="transmembrane region" description="Helical" evidence="10">
    <location>
        <begin position="191"/>
        <end position="218"/>
    </location>
</feature>
<dbReference type="InterPro" id="IPR005467">
    <property type="entry name" value="His_kinase_dom"/>
</dbReference>
<evidence type="ECO:0000256" key="4">
    <source>
        <dbReference type="ARBA" id="ARBA00022679"/>
    </source>
</evidence>
<feature type="transmembrane region" description="Helical" evidence="10">
    <location>
        <begin position="126"/>
        <end position="150"/>
    </location>
</feature>
<dbReference type="CDD" id="cd00075">
    <property type="entry name" value="HATPase"/>
    <property type="match status" value="1"/>
</dbReference>
<evidence type="ECO:0000256" key="7">
    <source>
        <dbReference type="ARBA" id="ARBA00022840"/>
    </source>
</evidence>
<dbReference type="PRINTS" id="PR00344">
    <property type="entry name" value="BCTRLSENSOR"/>
</dbReference>
<dbReference type="AlphaFoldDB" id="A0A5C4T0W9"/>
<dbReference type="SMART" id="SM00387">
    <property type="entry name" value="HATPase_c"/>
    <property type="match status" value="1"/>
</dbReference>
<sequence>MLVYAAALLSAAVVLFRLHPRREANRWAFLFLLFASVGGLAGFIREDALPALALQENALTWLEPLRLAGKALEVVNHTLTPYGVLVFCIVYSERFQRAKLWLKATLLIPPVATAAVYMVATEIKDFFLLLLLWTVPYYGASCWLLVDSFIRERNPWKRRERLIVAVLVVPTLIAIAALINVASVWEPGFRFFNYVAFFIAYSLLAGVAFAFGSGVLGIKVRIERDPLESAVTAVSSGTAMLNHTIKNEIAKISMCAENVKAALPPQDGVTAEQLDLIVKSADHMKRMVGRIHGQTQDIVLEERPIRLTEWVGEWLRRMSSVLERNGVAIETKFECDPVLLGDRVHLSEVLSNIVSNAMDAMQGGGRLFVRIAETKRGIELSFRDNGAGIPKERIPRVLEPFYTTKAKSGDNFGLGLTYCYQVMRQSGGSIVLESEEGAGTTVKLLFPLKKRISGTTGTSTSGEPSGEERRRRNESD</sequence>
<feature type="transmembrane region" description="Helical" evidence="10">
    <location>
        <begin position="100"/>
        <end position="120"/>
    </location>
</feature>
<keyword evidence="10" id="KW-1133">Transmembrane helix</keyword>
<accession>A0A5C4T0W9</accession>
<keyword evidence="8" id="KW-0902">Two-component regulatory system</keyword>
<dbReference type="GO" id="GO:0004673">
    <property type="term" value="F:protein histidine kinase activity"/>
    <property type="evidence" value="ECO:0007669"/>
    <property type="project" value="UniProtKB-EC"/>
</dbReference>
<feature type="compositionally biased region" description="Basic and acidic residues" evidence="9">
    <location>
        <begin position="466"/>
        <end position="476"/>
    </location>
</feature>
<dbReference type="EC" id="2.7.13.3" evidence="2"/>
<evidence type="ECO:0000256" key="5">
    <source>
        <dbReference type="ARBA" id="ARBA00022741"/>
    </source>
</evidence>
<feature type="transmembrane region" description="Helical" evidence="10">
    <location>
        <begin position="27"/>
        <end position="44"/>
    </location>
</feature>
<evidence type="ECO:0000256" key="3">
    <source>
        <dbReference type="ARBA" id="ARBA00022553"/>
    </source>
</evidence>
<evidence type="ECO:0000313" key="13">
    <source>
        <dbReference type="Proteomes" id="UP000307943"/>
    </source>
</evidence>
<dbReference type="InterPro" id="IPR036890">
    <property type="entry name" value="HATPase_C_sf"/>
</dbReference>
<dbReference type="GO" id="GO:0000160">
    <property type="term" value="P:phosphorelay signal transduction system"/>
    <property type="evidence" value="ECO:0007669"/>
    <property type="project" value="UniProtKB-KW"/>
</dbReference>
<evidence type="ECO:0000313" key="12">
    <source>
        <dbReference type="EMBL" id="TNJ62691.1"/>
    </source>
</evidence>
<feature type="compositionally biased region" description="Low complexity" evidence="9">
    <location>
        <begin position="453"/>
        <end position="464"/>
    </location>
</feature>
<dbReference type="PROSITE" id="PS50109">
    <property type="entry name" value="HIS_KIN"/>
    <property type="match status" value="1"/>
</dbReference>
<dbReference type="PANTHER" id="PTHR43065:SF10">
    <property type="entry name" value="PEROXIDE STRESS-ACTIVATED HISTIDINE KINASE MAK3"/>
    <property type="match status" value="1"/>
</dbReference>
<evidence type="ECO:0000256" key="8">
    <source>
        <dbReference type="ARBA" id="ARBA00023012"/>
    </source>
</evidence>
<protein>
    <recommendedName>
        <fullName evidence="2">histidine kinase</fullName>
        <ecNumber evidence="2">2.7.13.3</ecNumber>
    </recommendedName>
</protein>
<dbReference type="GO" id="GO:0005524">
    <property type="term" value="F:ATP binding"/>
    <property type="evidence" value="ECO:0007669"/>
    <property type="project" value="UniProtKB-KW"/>
</dbReference>
<dbReference type="PANTHER" id="PTHR43065">
    <property type="entry name" value="SENSOR HISTIDINE KINASE"/>
    <property type="match status" value="1"/>
</dbReference>
<evidence type="ECO:0000256" key="10">
    <source>
        <dbReference type="SAM" id="Phobius"/>
    </source>
</evidence>
<organism evidence="12 13">
    <name type="scientific">Paenibacillus hemerocallicola</name>
    <dbReference type="NCBI Taxonomy" id="1172614"/>
    <lineage>
        <taxon>Bacteria</taxon>
        <taxon>Bacillati</taxon>
        <taxon>Bacillota</taxon>
        <taxon>Bacilli</taxon>
        <taxon>Bacillales</taxon>
        <taxon>Paenibacillaceae</taxon>
        <taxon>Paenibacillus</taxon>
    </lineage>
</organism>
<dbReference type="SUPFAM" id="SSF55874">
    <property type="entry name" value="ATPase domain of HSP90 chaperone/DNA topoisomerase II/histidine kinase"/>
    <property type="match status" value="1"/>
</dbReference>
<dbReference type="InterPro" id="IPR003594">
    <property type="entry name" value="HATPase_dom"/>
</dbReference>
<keyword evidence="10" id="KW-0472">Membrane</keyword>
<evidence type="ECO:0000256" key="2">
    <source>
        <dbReference type="ARBA" id="ARBA00012438"/>
    </source>
</evidence>
<dbReference type="OrthoDB" id="9121833at2"/>
<dbReference type="RefSeq" id="WP_139605760.1">
    <property type="nucleotide sequence ID" value="NZ_VDCQ01000054.1"/>
</dbReference>
<feature type="transmembrane region" description="Helical" evidence="10">
    <location>
        <begin position="162"/>
        <end position="185"/>
    </location>
</feature>
<gene>
    <name evidence="12" type="ORF">FE784_29030</name>
</gene>
<comment type="caution">
    <text evidence="12">The sequence shown here is derived from an EMBL/GenBank/DDBJ whole genome shotgun (WGS) entry which is preliminary data.</text>
</comment>
<feature type="domain" description="Histidine kinase" evidence="11">
    <location>
        <begin position="240"/>
        <end position="450"/>
    </location>
</feature>
<keyword evidence="10" id="KW-0812">Transmembrane</keyword>
<dbReference type="EMBL" id="VDCQ01000054">
    <property type="protein sequence ID" value="TNJ62691.1"/>
    <property type="molecule type" value="Genomic_DNA"/>
</dbReference>
<comment type="catalytic activity">
    <reaction evidence="1">
        <text>ATP + protein L-histidine = ADP + protein N-phospho-L-histidine.</text>
        <dbReference type="EC" id="2.7.13.3"/>
    </reaction>
</comment>
<dbReference type="Proteomes" id="UP000307943">
    <property type="component" value="Unassembled WGS sequence"/>
</dbReference>
<dbReference type="Pfam" id="PF02518">
    <property type="entry name" value="HATPase_c"/>
    <property type="match status" value="1"/>
</dbReference>
<dbReference type="Gene3D" id="3.30.565.10">
    <property type="entry name" value="Histidine kinase-like ATPase, C-terminal domain"/>
    <property type="match status" value="1"/>
</dbReference>
<dbReference type="InterPro" id="IPR004358">
    <property type="entry name" value="Sig_transdc_His_kin-like_C"/>
</dbReference>
<evidence type="ECO:0000256" key="1">
    <source>
        <dbReference type="ARBA" id="ARBA00000085"/>
    </source>
</evidence>
<keyword evidence="4" id="KW-0808">Transferase</keyword>
<name>A0A5C4T0W9_9BACL</name>
<keyword evidence="13" id="KW-1185">Reference proteome</keyword>
<evidence type="ECO:0000259" key="11">
    <source>
        <dbReference type="PROSITE" id="PS50109"/>
    </source>
</evidence>
<proteinExistence type="predicted"/>